<dbReference type="GO" id="GO:0005737">
    <property type="term" value="C:cytoplasm"/>
    <property type="evidence" value="ECO:0007669"/>
    <property type="project" value="TreeGrafter"/>
</dbReference>
<feature type="domain" description="Lethal giant larvae (Lgl)-like C-terminal" evidence="1">
    <location>
        <begin position="556"/>
        <end position="949"/>
    </location>
</feature>
<name>A0A3N4ISJ7_ASCIM</name>
<dbReference type="EMBL" id="ML119658">
    <property type="protein sequence ID" value="RPA84584.1"/>
    <property type="molecule type" value="Genomic_DNA"/>
</dbReference>
<dbReference type="GO" id="GO:0006887">
    <property type="term" value="P:exocytosis"/>
    <property type="evidence" value="ECO:0007669"/>
    <property type="project" value="TreeGrafter"/>
</dbReference>
<dbReference type="InterPro" id="IPR036322">
    <property type="entry name" value="WD40_repeat_dom_sf"/>
</dbReference>
<proteinExistence type="predicted"/>
<dbReference type="OrthoDB" id="19944at2759"/>
<sequence length="1043" mass="113082">MDYIRAKQIGIQYDLSDLLSNDDLYIIDESCSYGVQNPLTTLTYTPTQSLLVLATHGPNAQLHLFGQPRTHITLPLPNTKTAIRSVHFCLDSRALFVLDTSGELSLWGLETEMGEAIAEAAAQQAGQTNKRASLGLSGGAKRPKLWCSYSPPGKVTAIEVDPVLDYCFLGLESGEVVAYDLTRERFCERWRMLNPFADRVMKSKLPKAESVKLHPRNMDLLLVAYELGVVVWSFQKGKVVECEYELLPGAQGGDVGVEGVRERRKPRCQKALWSPSGQFICAVYEDGSIVFFRGSDGVLVGSRTLKEGNIHVQKPLPPYATGSGIIQVRDPIWDIKWVTNGPNVDDTSLLVSGGDVVGEGKDGITVINFGATPVALTAGPQVWADYFARAKPRTLVTPVGTPVVEMCVIPRGSPHYGGGLDPVAVVCLLANGTLATVAYPNGETVRAAEYYHPSVAMMHGQIGEVYSRVIERNQWLKMKEAFVERPGKLAPFVVGGADVKRSMRRDEDRLVAMAAFRDGKVRIWDLGHGDEIENPGVIEVDVERVVGKDFFQTGLGITAIDMASGTGELVVGLNSGEVAVFKWGKNRYLDPATAPEPMEMGDLVKDVAFRADPELAVGLMPVCLVDEKRVSRVVKVRSSDVGFIGIAYEDGGISILDMRGPHIIYHSSVREGPADKGKRISVFKPHSSSPDASAEFITSMEFSIMLLEESEFTSLNFHYGTSLGKTHTVTLLPAQPGPCFAATYVSSLSSSASPVHSILPIESNRGLPSLATHMGLAALSEGRKHHGVLVSVSATEIRLFRPPATKGTKLSLSSKDSRFITAQTAIHRGHGTVLLTINTAGIIAAYTLPNLKEIWKTDLTAAPLNYHPAHLSEIKISPSGDIIGKTENNRVFVVNLWGTGLVLDRDERAAVMINPTLRGPNRPTITNVAWITGTAHITTEQLALILSGPPEERGPIKHGYALLPPPPPPGAMRRTDIGSQQEGEGLWASMSKALDERTKALDNVGESMNRLGDSVAGFGNEVDKFVKGSTRKAGWGLLKSKFF</sequence>
<dbReference type="GO" id="GO:0045159">
    <property type="term" value="F:myosin II binding"/>
    <property type="evidence" value="ECO:0007669"/>
    <property type="project" value="TreeGrafter"/>
</dbReference>
<dbReference type="InterPro" id="IPR013905">
    <property type="entry name" value="Lgl_C_dom"/>
</dbReference>
<dbReference type="GO" id="GO:0005886">
    <property type="term" value="C:plasma membrane"/>
    <property type="evidence" value="ECO:0007669"/>
    <property type="project" value="TreeGrafter"/>
</dbReference>
<evidence type="ECO:0000259" key="1">
    <source>
        <dbReference type="Pfam" id="PF08596"/>
    </source>
</evidence>
<protein>
    <recommendedName>
        <fullName evidence="1">Lethal giant larvae (Lgl)-like C-terminal domain-containing protein</fullName>
    </recommendedName>
</protein>
<organism evidence="2 3">
    <name type="scientific">Ascobolus immersus RN42</name>
    <dbReference type="NCBI Taxonomy" id="1160509"/>
    <lineage>
        <taxon>Eukaryota</taxon>
        <taxon>Fungi</taxon>
        <taxon>Dikarya</taxon>
        <taxon>Ascomycota</taxon>
        <taxon>Pezizomycotina</taxon>
        <taxon>Pezizomycetes</taxon>
        <taxon>Pezizales</taxon>
        <taxon>Ascobolaceae</taxon>
        <taxon>Ascobolus</taxon>
    </lineage>
</organism>
<evidence type="ECO:0000313" key="3">
    <source>
        <dbReference type="Proteomes" id="UP000275078"/>
    </source>
</evidence>
<dbReference type="GO" id="GO:0006893">
    <property type="term" value="P:Golgi to plasma membrane transport"/>
    <property type="evidence" value="ECO:0007669"/>
    <property type="project" value="TreeGrafter"/>
</dbReference>
<dbReference type="InterPro" id="IPR015943">
    <property type="entry name" value="WD40/YVTN_repeat-like_dom_sf"/>
</dbReference>
<dbReference type="Proteomes" id="UP000275078">
    <property type="component" value="Unassembled WGS sequence"/>
</dbReference>
<dbReference type="PANTHER" id="PTHR10241:SF25">
    <property type="entry name" value="TOMOSYN, ISOFORM C"/>
    <property type="match status" value="1"/>
</dbReference>
<keyword evidence="3" id="KW-1185">Reference proteome</keyword>
<accession>A0A3N4ISJ7</accession>
<evidence type="ECO:0000313" key="2">
    <source>
        <dbReference type="EMBL" id="RPA84584.1"/>
    </source>
</evidence>
<dbReference type="Gene3D" id="2.130.10.10">
    <property type="entry name" value="YVTN repeat-like/Quinoprotein amine dehydrogenase"/>
    <property type="match status" value="1"/>
</dbReference>
<dbReference type="STRING" id="1160509.A0A3N4ISJ7"/>
<gene>
    <name evidence="2" type="ORF">BJ508DRAFT_236147</name>
</gene>
<dbReference type="GO" id="GO:0019905">
    <property type="term" value="F:syntaxin binding"/>
    <property type="evidence" value="ECO:0007669"/>
    <property type="project" value="TreeGrafter"/>
</dbReference>
<dbReference type="SUPFAM" id="SSF50978">
    <property type="entry name" value="WD40 repeat-like"/>
    <property type="match status" value="2"/>
</dbReference>
<dbReference type="AlphaFoldDB" id="A0A3N4ISJ7"/>
<dbReference type="PANTHER" id="PTHR10241">
    <property type="entry name" value="LETHAL 2 GIANT LARVAE PROTEIN"/>
    <property type="match status" value="1"/>
</dbReference>
<dbReference type="GO" id="GO:0005096">
    <property type="term" value="F:GTPase activator activity"/>
    <property type="evidence" value="ECO:0007669"/>
    <property type="project" value="TreeGrafter"/>
</dbReference>
<dbReference type="Pfam" id="PF08596">
    <property type="entry name" value="Lgl_C"/>
    <property type="match status" value="1"/>
</dbReference>
<reference evidence="2 3" key="1">
    <citation type="journal article" date="2018" name="Nat. Ecol. Evol.">
        <title>Pezizomycetes genomes reveal the molecular basis of ectomycorrhizal truffle lifestyle.</title>
        <authorList>
            <person name="Murat C."/>
            <person name="Payen T."/>
            <person name="Noel B."/>
            <person name="Kuo A."/>
            <person name="Morin E."/>
            <person name="Chen J."/>
            <person name="Kohler A."/>
            <person name="Krizsan K."/>
            <person name="Balestrini R."/>
            <person name="Da Silva C."/>
            <person name="Montanini B."/>
            <person name="Hainaut M."/>
            <person name="Levati E."/>
            <person name="Barry K.W."/>
            <person name="Belfiori B."/>
            <person name="Cichocki N."/>
            <person name="Clum A."/>
            <person name="Dockter R.B."/>
            <person name="Fauchery L."/>
            <person name="Guy J."/>
            <person name="Iotti M."/>
            <person name="Le Tacon F."/>
            <person name="Lindquist E.A."/>
            <person name="Lipzen A."/>
            <person name="Malagnac F."/>
            <person name="Mello A."/>
            <person name="Molinier V."/>
            <person name="Miyauchi S."/>
            <person name="Poulain J."/>
            <person name="Riccioni C."/>
            <person name="Rubini A."/>
            <person name="Sitrit Y."/>
            <person name="Splivallo R."/>
            <person name="Traeger S."/>
            <person name="Wang M."/>
            <person name="Zifcakova L."/>
            <person name="Wipf D."/>
            <person name="Zambonelli A."/>
            <person name="Paolocci F."/>
            <person name="Nowrousian M."/>
            <person name="Ottonello S."/>
            <person name="Baldrian P."/>
            <person name="Spatafora J.W."/>
            <person name="Henrissat B."/>
            <person name="Nagy L.G."/>
            <person name="Aury J.M."/>
            <person name="Wincker P."/>
            <person name="Grigoriev I.V."/>
            <person name="Bonfante P."/>
            <person name="Martin F.M."/>
        </authorList>
    </citation>
    <scope>NUCLEOTIDE SEQUENCE [LARGE SCALE GENOMIC DNA]</scope>
    <source>
        <strain evidence="2 3">RN42</strain>
    </source>
</reference>